<feature type="compositionally biased region" description="Basic and acidic residues" evidence="10">
    <location>
        <begin position="161"/>
        <end position="173"/>
    </location>
</feature>
<evidence type="ECO:0000256" key="2">
    <source>
        <dbReference type="ARBA" id="ARBA00004398"/>
    </source>
</evidence>
<protein>
    <recommendedName>
        <fullName evidence="16">Receptor-type tyrosine-protein phosphatase N2</fullName>
    </recommendedName>
</protein>
<dbReference type="InterPro" id="IPR038112">
    <property type="entry name" value="Receptor_IA-2_ectodomain_sf"/>
</dbReference>
<feature type="domain" description="RESP18" evidence="13">
    <location>
        <begin position="63"/>
        <end position="105"/>
    </location>
</feature>
<accession>A0AAN7WVK7</accession>
<name>A0AAN7WVK7_ELEMC</name>
<comment type="subcellular location">
    <subcellularLocation>
        <location evidence="2">Cytoplasmic vesicle</location>
        <location evidence="2">Secretory vesicle</location>
    </subcellularLocation>
    <subcellularLocation>
        <location evidence="1">Membrane</location>
        <topology evidence="1">Single-pass membrane protein</topology>
    </subcellularLocation>
</comment>
<evidence type="ECO:0000256" key="1">
    <source>
        <dbReference type="ARBA" id="ARBA00004167"/>
    </source>
</evidence>
<dbReference type="Proteomes" id="UP001346869">
    <property type="component" value="Unassembled WGS sequence"/>
</dbReference>
<keyword evidence="15" id="KW-1185">Reference proteome</keyword>
<evidence type="ECO:0000256" key="8">
    <source>
        <dbReference type="ARBA" id="ARBA00023180"/>
    </source>
</evidence>
<dbReference type="AlphaFoldDB" id="A0AAN7WVK7"/>
<dbReference type="Pfam" id="PF14948">
    <property type="entry name" value="RESP18"/>
    <property type="match status" value="1"/>
</dbReference>
<evidence type="ECO:0000256" key="6">
    <source>
        <dbReference type="ARBA" id="ARBA00023136"/>
    </source>
</evidence>
<evidence type="ECO:0000256" key="4">
    <source>
        <dbReference type="ARBA" id="ARBA00022729"/>
    </source>
</evidence>
<reference evidence="14 15" key="1">
    <citation type="journal article" date="2023" name="Genes (Basel)">
        <title>Chromosome-Level Genome Assembly and Circadian Gene Repertoire of the Patagonia Blennie Eleginops maclovinus-The Closest Ancestral Proxy of Antarctic Cryonotothenioids.</title>
        <authorList>
            <person name="Cheng C.C."/>
            <person name="Rivera-Colon A.G."/>
            <person name="Minhas B.F."/>
            <person name="Wilson L."/>
            <person name="Rayamajhi N."/>
            <person name="Vargas-Chacoff L."/>
            <person name="Catchen J.M."/>
        </authorList>
    </citation>
    <scope>NUCLEOTIDE SEQUENCE [LARGE SCALE GENOMIC DNA]</scope>
    <source>
        <strain evidence="14">JMC-PN-2008</strain>
    </source>
</reference>
<evidence type="ECO:0000313" key="15">
    <source>
        <dbReference type="Proteomes" id="UP001346869"/>
    </source>
</evidence>
<keyword evidence="5" id="KW-1133">Transmembrane helix</keyword>
<dbReference type="GO" id="GO:0016020">
    <property type="term" value="C:membrane"/>
    <property type="evidence" value="ECO:0007669"/>
    <property type="project" value="UniProtKB-SubCell"/>
</dbReference>
<keyword evidence="6" id="KW-0472">Membrane</keyword>
<evidence type="ECO:0000259" key="12">
    <source>
        <dbReference type="Pfam" id="PF11548"/>
    </source>
</evidence>
<keyword evidence="8" id="KW-0325">Glycoprotein</keyword>
<evidence type="ECO:0000256" key="11">
    <source>
        <dbReference type="SAM" id="SignalP"/>
    </source>
</evidence>
<proteinExistence type="predicted"/>
<keyword evidence="7" id="KW-0675">Receptor</keyword>
<evidence type="ECO:0000259" key="13">
    <source>
        <dbReference type="Pfam" id="PF14948"/>
    </source>
</evidence>
<dbReference type="InterPro" id="IPR033522">
    <property type="entry name" value="IA-2/IA-2_beta"/>
</dbReference>
<feature type="region of interest" description="Disordered" evidence="10">
    <location>
        <begin position="148"/>
        <end position="180"/>
    </location>
</feature>
<evidence type="ECO:0000256" key="9">
    <source>
        <dbReference type="ARBA" id="ARBA00023329"/>
    </source>
</evidence>
<dbReference type="Gene3D" id="3.30.70.2470">
    <property type="entry name" value="Protein-tyrosine phosphatase receptor IA-2 ectodomain"/>
    <property type="match status" value="1"/>
</dbReference>
<dbReference type="InterPro" id="IPR029403">
    <property type="entry name" value="RESP18_dom"/>
</dbReference>
<dbReference type="GO" id="GO:0045202">
    <property type="term" value="C:synapse"/>
    <property type="evidence" value="ECO:0007669"/>
    <property type="project" value="TreeGrafter"/>
</dbReference>
<evidence type="ECO:0008006" key="16">
    <source>
        <dbReference type="Google" id="ProtNLM"/>
    </source>
</evidence>
<dbReference type="SMART" id="SM01305">
    <property type="entry name" value="RESP18"/>
    <property type="match status" value="1"/>
</dbReference>
<dbReference type="EMBL" id="JAUZQC010000023">
    <property type="protein sequence ID" value="KAK5849562.1"/>
    <property type="molecule type" value="Genomic_DNA"/>
</dbReference>
<comment type="caution">
    <text evidence="14">The sequence shown here is derived from an EMBL/GenBank/DDBJ whole genome shotgun (WGS) entry which is preliminary data.</text>
</comment>
<sequence length="599" mass="65763">MDSLCCPVLLLSALALSLSSPALADRKFGCLFEDELCTPYEFCVNDEVFGRCQELAAADLYTYDISSSALQRLRTLLQKLAHRGLTWQDDLTQQVVTRELSKLRTVPIRHQAPAQSPPLNAYSGSRDWKLSRNMQQYLTGLGFLTDGAPGSHRPGAVVQNEDVKSEGDLEPSRSKPKQGWKETTIYHHQKGAGQPPVTKVFTQSGEGKHPKLSPSYANRDAGRNKLLAGQLERLLSEVPNTQQGGNGKVHYLSYIRPAPSDHAEVALPSKTQRPNLDRLLFKASSNHPAAKEPLSAVDERFIQNMVSQLGRHSVHFESLMGKDLDHLAGVIAGALHEGKEGRPDAGAKPGLWPAESRPVMQLKEDLKPEHLNQEDSPRPVEPGQQISAADKEPVDKHAAFFSKLLEYLNMEPFNDGPQVSVGAPAALRKTVGQENVQSRTTLGQVPAALRLQEKPPKEGSPLRLTVGAADGPDASVDSAVQRWMQAGKQQQQQQQQEEEEEPQKKKDVKVKTQLVHVAVKEFSSRGKDRHFGYIITGSDSLTSAQGSDLMERLTERLDLHAADLTQLSVLGPALTFRIGPNPRNVSTADLVQVAGKSRR</sequence>
<feature type="chain" id="PRO_5042947879" description="Receptor-type tyrosine-protein phosphatase N2" evidence="11">
    <location>
        <begin position="25"/>
        <end position="599"/>
    </location>
</feature>
<dbReference type="PANTHER" id="PTHR46106">
    <property type="entry name" value="IA-2 PROTEIN TYROSINE PHOSPHATASE, ISOFORM C"/>
    <property type="match status" value="1"/>
</dbReference>
<dbReference type="Pfam" id="PF11548">
    <property type="entry name" value="Receptor_IA-2"/>
    <property type="match status" value="1"/>
</dbReference>
<feature type="region of interest" description="Disordered" evidence="10">
    <location>
        <begin position="368"/>
        <end position="393"/>
    </location>
</feature>
<reference evidence="14 15" key="2">
    <citation type="journal article" date="2023" name="Mol. Biol. Evol.">
        <title>Genomics of Secondarily Temperate Adaptation in the Only Non-Antarctic Icefish.</title>
        <authorList>
            <person name="Rivera-Colon A.G."/>
            <person name="Rayamajhi N."/>
            <person name="Minhas B.F."/>
            <person name="Madrigal G."/>
            <person name="Bilyk K.T."/>
            <person name="Yoon V."/>
            <person name="Hune M."/>
            <person name="Gregory S."/>
            <person name="Cheng C.H.C."/>
            <person name="Catchen J.M."/>
        </authorList>
    </citation>
    <scope>NUCLEOTIDE SEQUENCE [LARGE SCALE GENOMIC DNA]</scope>
    <source>
        <strain evidence="14">JMC-PN-2008</strain>
    </source>
</reference>
<organism evidence="14 15">
    <name type="scientific">Eleginops maclovinus</name>
    <name type="common">Patagonian blennie</name>
    <name type="synonym">Eleginus maclovinus</name>
    <dbReference type="NCBI Taxonomy" id="56733"/>
    <lineage>
        <taxon>Eukaryota</taxon>
        <taxon>Metazoa</taxon>
        <taxon>Chordata</taxon>
        <taxon>Craniata</taxon>
        <taxon>Vertebrata</taxon>
        <taxon>Euteleostomi</taxon>
        <taxon>Actinopterygii</taxon>
        <taxon>Neopterygii</taxon>
        <taxon>Teleostei</taxon>
        <taxon>Neoteleostei</taxon>
        <taxon>Acanthomorphata</taxon>
        <taxon>Eupercaria</taxon>
        <taxon>Perciformes</taxon>
        <taxon>Notothenioidei</taxon>
        <taxon>Eleginopidae</taxon>
        <taxon>Eleginops</taxon>
    </lineage>
</organism>
<feature type="domain" description="Protein-tyrosine phosphatase receptor IA-2 ectodomain" evidence="12">
    <location>
        <begin position="530"/>
        <end position="598"/>
    </location>
</feature>
<keyword evidence="9" id="KW-0968">Cytoplasmic vesicle</keyword>
<evidence type="ECO:0000313" key="14">
    <source>
        <dbReference type="EMBL" id="KAK5849562.1"/>
    </source>
</evidence>
<dbReference type="GO" id="GO:0030133">
    <property type="term" value="C:transport vesicle"/>
    <property type="evidence" value="ECO:0007669"/>
    <property type="project" value="UniProtKB-SubCell"/>
</dbReference>
<evidence type="ECO:0000256" key="5">
    <source>
        <dbReference type="ARBA" id="ARBA00022989"/>
    </source>
</evidence>
<evidence type="ECO:0000256" key="7">
    <source>
        <dbReference type="ARBA" id="ARBA00023170"/>
    </source>
</evidence>
<feature type="compositionally biased region" description="Basic and acidic residues" evidence="10">
    <location>
        <begin position="368"/>
        <end position="378"/>
    </location>
</feature>
<dbReference type="PANTHER" id="PTHR46106:SF5">
    <property type="entry name" value="RECEPTOR-TYPE TYROSINE-PROTEIN PHOSPHATASE N2"/>
    <property type="match status" value="1"/>
</dbReference>
<dbReference type="GO" id="GO:0030141">
    <property type="term" value="C:secretory granule"/>
    <property type="evidence" value="ECO:0007669"/>
    <property type="project" value="InterPro"/>
</dbReference>
<dbReference type="GO" id="GO:0051046">
    <property type="term" value="P:regulation of secretion"/>
    <property type="evidence" value="ECO:0007669"/>
    <property type="project" value="TreeGrafter"/>
</dbReference>
<keyword evidence="4 11" id="KW-0732">Signal</keyword>
<dbReference type="GO" id="GO:0035773">
    <property type="term" value="P:insulin secretion involved in cellular response to glucose stimulus"/>
    <property type="evidence" value="ECO:0007669"/>
    <property type="project" value="TreeGrafter"/>
</dbReference>
<dbReference type="InterPro" id="IPR021613">
    <property type="entry name" value="Receptor_IA-2_dom"/>
</dbReference>
<evidence type="ECO:0000256" key="10">
    <source>
        <dbReference type="SAM" id="MobiDB-lite"/>
    </source>
</evidence>
<feature type="signal peptide" evidence="11">
    <location>
        <begin position="1"/>
        <end position="24"/>
    </location>
</feature>
<evidence type="ECO:0000256" key="3">
    <source>
        <dbReference type="ARBA" id="ARBA00022692"/>
    </source>
</evidence>
<feature type="region of interest" description="Disordered" evidence="10">
    <location>
        <begin position="452"/>
        <end position="508"/>
    </location>
</feature>
<keyword evidence="3" id="KW-0812">Transmembrane</keyword>
<gene>
    <name evidence="14" type="ORF">PBY51_013888</name>
</gene>